<dbReference type="InterPro" id="IPR044492">
    <property type="entry name" value="P_typ_ATPase_HD_dom"/>
</dbReference>
<keyword evidence="6" id="KW-0067">ATP-binding</keyword>
<dbReference type="PANTHER" id="PTHR45630">
    <property type="entry name" value="CATION-TRANSPORTING ATPASE-RELATED"/>
    <property type="match status" value="1"/>
</dbReference>
<dbReference type="GO" id="GO:0019829">
    <property type="term" value="F:ATPase-coupled monoatomic cation transmembrane transporter activity"/>
    <property type="evidence" value="ECO:0000318"/>
    <property type="project" value="GO_Central"/>
</dbReference>
<proteinExistence type="inferred from homology"/>
<evidence type="ECO:0000256" key="8">
    <source>
        <dbReference type="ARBA" id="ARBA00022967"/>
    </source>
</evidence>
<dbReference type="Gene3D" id="3.40.1110.10">
    <property type="entry name" value="Calcium-transporting ATPase, cytoplasmic domain N"/>
    <property type="match status" value="1"/>
</dbReference>
<feature type="region of interest" description="Disordered" evidence="11">
    <location>
        <begin position="1053"/>
        <end position="1072"/>
    </location>
</feature>
<keyword evidence="3 12" id="KW-0812">Transmembrane</keyword>
<dbReference type="InterPro" id="IPR023298">
    <property type="entry name" value="ATPase_P-typ_TM_dom_sf"/>
</dbReference>
<keyword evidence="10 12" id="KW-0472">Membrane</keyword>
<dbReference type="EMBL" id="CH991564">
    <property type="protein sequence ID" value="EDQ86672.1"/>
    <property type="molecule type" value="Genomic_DNA"/>
</dbReference>
<reference evidence="14 15" key="1">
    <citation type="journal article" date="2008" name="Nature">
        <title>The genome of the choanoflagellate Monosiga brevicollis and the origin of metazoans.</title>
        <authorList>
            <consortium name="JGI Sequencing"/>
            <person name="King N."/>
            <person name="Westbrook M.J."/>
            <person name="Young S.L."/>
            <person name="Kuo A."/>
            <person name="Abedin M."/>
            <person name="Chapman J."/>
            <person name="Fairclough S."/>
            <person name="Hellsten U."/>
            <person name="Isogai Y."/>
            <person name="Letunic I."/>
            <person name="Marr M."/>
            <person name="Pincus D."/>
            <person name="Putnam N."/>
            <person name="Rokas A."/>
            <person name="Wright K.J."/>
            <person name="Zuzow R."/>
            <person name="Dirks W."/>
            <person name="Good M."/>
            <person name="Goodstein D."/>
            <person name="Lemons D."/>
            <person name="Li W."/>
            <person name="Lyons J.B."/>
            <person name="Morris A."/>
            <person name="Nichols S."/>
            <person name="Richter D.J."/>
            <person name="Salamov A."/>
            <person name="Bork P."/>
            <person name="Lim W.A."/>
            <person name="Manning G."/>
            <person name="Miller W.T."/>
            <person name="McGinnis W."/>
            <person name="Shapiro H."/>
            <person name="Tjian R."/>
            <person name="Grigoriev I.V."/>
            <person name="Rokhsar D."/>
        </authorList>
    </citation>
    <scope>NUCLEOTIDE SEQUENCE [LARGE SCALE GENOMIC DNA]</scope>
    <source>
        <strain evidence="15">MX1 / ATCC 50154</strain>
    </source>
</reference>
<evidence type="ECO:0000256" key="5">
    <source>
        <dbReference type="ARBA" id="ARBA00022741"/>
    </source>
</evidence>
<keyword evidence="4" id="KW-0479">Metal-binding</keyword>
<feature type="transmembrane region" description="Helical" evidence="12">
    <location>
        <begin position="623"/>
        <end position="642"/>
    </location>
</feature>
<dbReference type="Proteomes" id="UP000001357">
    <property type="component" value="Unassembled WGS sequence"/>
</dbReference>
<feature type="transmembrane region" description="Helical" evidence="12">
    <location>
        <begin position="1252"/>
        <end position="1272"/>
    </location>
</feature>
<dbReference type="SFLD" id="SFLDG00002">
    <property type="entry name" value="C1.7:_P-type_atpase_like"/>
    <property type="match status" value="1"/>
</dbReference>
<keyword evidence="5" id="KW-0547">Nucleotide-binding</keyword>
<feature type="compositionally biased region" description="Basic and acidic residues" evidence="11">
    <location>
        <begin position="60"/>
        <end position="70"/>
    </location>
</feature>
<feature type="region of interest" description="Disordered" evidence="11">
    <location>
        <begin position="1"/>
        <end position="93"/>
    </location>
</feature>
<keyword evidence="9 12" id="KW-1133">Transmembrane helix</keyword>
<dbReference type="GO" id="GO:0005789">
    <property type="term" value="C:endoplasmic reticulum membrane"/>
    <property type="evidence" value="ECO:0000318"/>
    <property type="project" value="GO_Central"/>
</dbReference>
<feature type="transmembrane region" description="Helical" evidence="12">
    <location>
        <begin position="227"/>
        <end position="245"/>
    </location>
</feature>
<protein>
    <recommendedName>
        <fullName evidence="13">P-type ATPase A domain-containing protein</fullName>
    </recommendedName>
</protein>
<dbReference type="SUPFAM" id="SSF81665">
    <property type="entry name" value="Calcium ATPase, transmembrane domain M"/>
    <property type="match status" value="1"/>
</dbReference>
<dbReference type="KEGG" id="mbr:MONBRDRAFT_28103"/>
<feature type="domain" description="P-type ATPase A" evidence="13">
    <location>
        <begin position="510"/>
        <end position="607"/>
    </location>
</feature>
<accession>A9V775</accession>
<dbReference type="SUPFAM" id="SSF56784">
    <property type="entry name" value="HAD-like"/>
    <property type="match status" value="1"/>
</dbReference>
<evidence type="ECO:0000256" key="7">
    <source>
        <dbReference type="ARBA" id="ARBA00022842"/>
    </source>
</evidence>
<evidence type="ECO:0000256" key="10">
    <source>
        <dbReference type="ARBA" id="ARBA00023136"/>
    </source>
</evidence>
<organism evidence="14 15">
    <name type="scientific">Monosiga brevicollis</name>
    <name type="common">Choanoflagellate</name>
    <dbReference type="NCBI Taxonomy" id="81824"/>
    <lineage>
        <taxon>Eukaryota</taxon>
        <taxon>Choanoflagellata</taxon>
        <taxon>Craspedida</taxon>
        <taxon>Salpingoecidae</taxon>
        <taxon>Monosiga</taxon>
    </lineage>
</organism>
<dbReference type="Gene3D" id="2.70.150.10">
    <property type="entry name" value="Calcium-transporting ATPase, cytoplasmic transduction domain A"/>
    <property type="match status" value="1"/>
</dbReference>
<feature type="compositionally biased region" description="Polar residues" evidence="11">
    <location>
        <begin position="71"/>
        <end position="81"/>
    </location>
</feature>
<dbReference type="GeneID" id="5893704"/>
<dbReference type="GO" id="GO:0055085">
    <property type="term" value="P:transmembrane transport"/>
    <property type="evidence" value="ECO:0000318"/>
    <property type="project" value="GO_Central"/>
</dbReference>
<dbReference type="InterPro" id="IPR018303">
    <property type="entry name" value="ATPase_P-typ_P_site"/>
</dbReference>
<keyword evidence="7" id="KW-0460">Magnesium</keyword>
<dbReference type="GO" id="GO:0015662">
    <property type="term" value="F:P-type ion transporter activity"/>
    <property type="evidence" value="ECO:0000318"/>
    <property type="project" value="GO_Central"/>
</dbReference>
<feature type="compositionally biased region" description="Polar residues" evidence="11">
    <location>
        <begin position="49"/>
        <end position="59"/>
    </location>
</feature>
<dbReference type="PANTHER" id="PTHR45630:SF7">
    <property type="entry name" value="ENDOPLASMIC RETICULUM TRANSMEMBRANE HELIX TRANSLOCASE"/>
    <property type="match status" value="1"/>
</dbReference>
<dbReference type="InterPro" id="IPR036412">
    <property type="entry name" value="HAD-like_sf"/>
</dbReference>
<dbReference type="GO" id="GO:0005524">
    <property type="term" value="F:ATP binding"/>
    <property type="evidence" value="ECO:0007669"/>
    <property type="project" value="UniProtKB-KW"/>
</dbReference>
<evidence type="ECO:0000256" key="3">
    <source>
        <dbReference type="ARBA" id="ARBA00022692"/>
    </source>
</evidence>
<evidence type="ECO:0000256" key="6">
    <source>
        <dbReference type="ARBA" id="ARBA00022840"/>
    </source>
</evidence>
<dbReference type="GO" id="GO:0046872">
    <property type="term" value="F:metal ion binding"/>
    <property type="evidence" value="ECO:0007669"/>
    <property type="project" value="UniProtKB-KW"/>
</dbReference>
<dbReference type="SFLD" id="SFLDS00003">
    <property type="entry name" value="Haloacid_Dehalogenase"/>
    <property type="match status" value="1"/>
</dbReference>
<evidence type="ECO:0000256" key="11">
    <source>
        <dbReference type="SAM" id="MobiDB-lite"/>
    </source>
</evidence>
<dbReference type="Pfam" id="PF00122">
    <property type="entry name" value="E1-E2_ATPase"/>
    <property type="match status" value="1"/>
</dbReference>
<dbReference type="SUPFAM" id="SSF81660">
    <property type="entry name" value="Metal cation-transporting ATPase, ATP-binding domain N"/>
    <property type="match status" value="1"/>
</dbReference>
<evidence type="ECO:0000256" key="2">
    <source>
        <dbReference type="ARBA" id="ARBA00006000"/>
    </source>
</evidence>
<dbReference type="SFLD" id="SFLDF00027">
    <property type="entry name" value="p-type_atpase"/>
    <property type="match status" value="1"/>
</dbReference>
<keyword evidence="15" id="KW-1185">Reference proteome</keyword>
<dbReference type="Gene3D" id="3.40.50.1000">
    <property type="entry name" value="HAD superfamily/HAD-like"/>
    <property type="match status" value="1"/>
</dbReference>
<dbReference type="SUPFAM" id="SSF81653">
    <property type="entry name" value="Calcium ATPase, transduction domain A"/>
    <property type="match status" value="1"/>
</dbReference>
<feature type="transmembrane region" description="Helical" evidence="12">
    <location>
        <begin position="1319"/>
        <end position="1337"/>
    </location>
</feature>
<dbReference type="InterPro" id="IPR008250">
    <property type="entry name" value="ATPase_P-typ_transduc_dom_A_sf"/>
</dbReference>
<evidence type="ECO:0000256" key="4">
    <source>
        <dbReference type="ARBA" id="ARBA00022723"/>
    </source>
</evidence>
<dbReference type="GO" id="GO:0006874">
    <property type="term" value="P:intracellular calcium ion homeostasis"/>
    <property type="evidence" value="ECO:0000318"/>
    <property type="project" value="GO_Central"/>
</dbReference>
<sequence>MTGEAMPPTHIHPDTDWDEGGRAHEGELKRGSLRERALQSLRERELHRASQSFTASSTEPQRERERELHRASQSFTASSTEPQRERERASQSFTELHSELYRERERASQSFTELHSELYRERERASQSFTELHSELYRASERERERERASERAYMLRAEGRAKTKTAFENNKYEIKDADGYGESNLAKTTRFRGDQRRGDTHAERQSLPAELLDVEDGTSLWLRLDVLPFIFVHLMYIATILLPAHEASEFKLALLGLLGLVVAQTVTFLLGFWYPQLASRLAYMHLAPSEMHQASHALVEGDGPMGQQRLWAIEPLHRQPSSDQCTLAFRRLRYALSVNDKSVRAVRVAPDLNQPLAEFCKARGLATELVEKLQEQYGSNTFEIPIPTVRELFMEQIAAPFFVFQTLCMLLFMLDDYWYFSLFTLGMLLLVERMTVMQRHACLRELNNMRPEPFVVVAFRSCLVTSCPLVRGICRFHVASTRLPLSGCVRVRVMFNSFCTSIGTSALHAIPADGLLLAGTCVVNEAMLTGESVPQFKEPVAPTIEHGETLLLEALEQLSTSILFSGTEIIQHTNAQPHDGLPGSKHGVVVLVLRTGFDTAQGDLVRTIVASQEASVNTRDSLVFVLFLLVFALSAAGYTWWKGLQEGKDKYKLIVECLLIITSVVPPELPIQLTLAIINSVKELRNLISVTQPYRVPLAGKIDVVCFDKTGTITQENLDFDGVVLADGSVHAADELAKRTDPLAFALAACHSLVAVQGAVTGDPMEQAIVQGVGYTVRSTNKVSNGSVAIEQHQRFAFRSEKKRMGVVANVAIKRQSEQAYFFVKGAPEALAPFLQTVPAEYTALYERLARQGKRVLALAAKPLPNKLLKQQALDQADLESALEFLGFIVLTGKVKPDSRRAVADLQASSHHVVMITGDSALTAAHVALEVGIVTEAAAILQVQEEDKLVWQLPNGSLMSYPELPSLPLCVTGRAIERLAGAELGPLLPMIKVFARTTPEQKADIIRQYEALNLTTCMCGDGTNDVAALKAADVGLALLSEATAEHLARFQRAAADRRRPQPNTRETDVQAQLQDQLTKDLVVPKLGDATIAAPFTSRRSTCASVVALIKQGRATLVSSAQMMQILALNCLLNAYSLSVLAIDGVKFSDTQMTSNGLAVAMCMLSIASSKPLKTLSSTRPYSTPNNMYMLFSVLGQHVLNTAAQHGYGARDALADGPDSVSHMGSSTDVEVTEDDSEGNNDEFAPSVVNTIVYLLLLAMQASTVLVCYKGAPFMQSLKSKRPLLCLLGGMFALALCGALQVSPELNGLLELAPMPADLAQLTASVLILDVAGAFLVDRMASIVFPLPTKHAVF</sequence>
<evidence type="ECO:0000256" key="1">
    <source>
        <dbReference type="ARBA" id="ARBA00004141"/>
    </source>
</evidence>
<evidence type="ECO:0000259" key="13">
    <source>
        <dbReference type="Pfam" id="PF00122"/>
    </source>
</evidence>
<comment type="similarity">
    <text evidence="2">Belongs to the cation transport ATPase (P-type) (TC 3.A.3) family. Type V subfamily.</text>
</comment>
<feature type="region of interest" description="Disordered" evidence="11">
    <location>
        <begin position="1219"/>
        <end position="1241"/>
    </location>
</feature>
<dbReference type="NCBIfam" id="TIGR01494">
    <property type="entry name" value="ATPase_P-type"/>
    <property type="match status" value="2"/>
</dbReference>
<name>A9V775_MONBE</name>
<feature type="compositionally biased region" description="Basic and acidic residues" evidence="11">
    <location>
        <begin position="11"/>
        <end position="48"/>
    </location>
</feature>
<comment type="subcellular location">
    <subcellularLocation>
        <location evidence="1">Membrane</location>
        <topology evidence="1">Multi-pass membrane protein</topology>
    </subcellularLocation>
</comment>
<dbReference type="Pfam" id="PF13246">
    <property type="entry name" value="Cation_ATPase"/>
    <property type="match status" value="1"/>
</dbReference>
<dbReference type="InParanoid" id="A9V775"/>
<keyword evidence="8" id="KW-1278">Translocase</keyword>
<dbReference type="InterPro" id="IPR006544">
    <property type="entry name" value="P-type_TPase_V"/>
</dbReference>
<evidence type="ECO:0000313" key="15">
    <source>
        <dbReference type="Proteomes" id="UP000001357"/>
    </source>
</evidence>
<evidence type="ECO:0000313" key="14">
    <source>
        <dbReference type="EMBL" id="EDQ86672.1"/>
    </source>
</evidence>
<dbReference type="InterPro" id="IPR023299">
    <property type="entry name" value="ATPase_P-typ_cyto_dom_N"/>
</dbReference>
<feature type="transmembrane region" description="Helical" evidence="12">
    <location>
        <begin position="251"/>
        <end position="275"/>
    </location>
</feature>
<dbReference type="NCBIfam" id="TIGR01657">
    <property type="entry name" value="P-ATPase-V"/>
    <property type="match status" value="1"/>
</dbReference>
<dbReference type="OMA" id="WYYSLFN"/>
<dbReference type="InterPro" id="IPR001757">
    <property type="entry name" value="P_typ_ATPase"/>
</dbReference>
<dbReference type="STRING" id="81824.A9V775"/>
<dbReference type="PROSITE" id="PS00154">
    <property type="entry name" value="ATPASE_E1_E2"/>
    <property type="match status" value="1"/>
</dbReference>
<gene>
    <name evidence="14" type="ORF">MONBRDRAFT_28103</name>
</gene>
<dbReference type="eggNOG" id="KOG0209">
    <property type="taxonomic scope" value="Eukaryota"/>
</dbReference>
<dbReference type="InterPro" id="IPR023214">
    <property type="entry name" value="HAD_sf"/>
</dbReference>
<dbReference type="InterPro" id="IPR059000">
    <property type="entry name" value="ATPase_P-type_domA"/>
</dbReference>
<evidence type="ECO:0000256" key="12">
    <source>
        <dbReference type="SAM" id="Phobius"/>
    </source>
</evidence>
<dbReference type="RefSeq" id="XP_001748508.1">
    <property type="nucleotide sequence ID" value="XM_001748456.1"/>
</dbReference>
<evidence type="ECO:0000256" key="9">
    <source>
        <dbReference type="ARBA" id="ARBA00022989"/>
    </source>
</evidence>
<feature type="compositionally biased region" description="Polar residues" evidence="11">
    <location>
        <begin position="1062"/>
        <end position="1072"/>
    </location>
</feature>
<dbReference type="GO" id="GO:0016887">
    <property type="term" value="F:ATP hydrolysis activity"/>
    <property type="evidence" value="ECO:0007669"/>
    <property type="project" value="InterPro"/>
</dbReference>
<dbReference type="PRINTS" id="PR00119">
    <property type="entry name" value="CATATPASE"/>
</dbReference>
<feature type="transmembrane region" description="Helical" evidence="12">
    <location>
        <begin position="419"/>
        <end position="437"/>
    </location>
</feature>
<feature type="compositionally biased region" description="Acidic residues" evidence="11">
    <location>
        <begin position="1231"/>
        <end position="1241"/>
    </location>
</feature>
<feature type="transmembrane region" description="Helical" evidence="12">
    <location>
        <begin position="1284"/>
        <end position="1303"/>
    </location>
</feature>